<proteinExistence type="predicted"/>
<dbReference type="SMART" id="SM00100">
    <property type="entry name" value="cNMP"/>
    <property type="match status" value="1"/>
</dbReference>
<evidence type="ECO:0000313" key="8">
    <source>
        <dbReference type="Proteomes" id="UP000679247"/>
    </source>
</evidence>
<organism evidence="7 8">
    <name type="scientific">Cytobacillus gottheilii</name>
    <dbReference type="NCBI Taxonomy" id="859144"/>
    <lineage>
        <taxon>Bacteria</taxon>
        <taxon>Bacillati</taxon>
        <taxon>Bacillota</taxon>
        <taxon>Bacilli</taxon>
        <taxon>Bacillales</taxon>
        <taxon>Bacillaceae</taxon>
        <taxon>Cytobacillus</taxon>
    </lineage>
</organism>
<evidence type="ECO:0000256" key="4">
    <source>
        <dbReference type="ARBA" id="ARBA00023163"/>
    </source>
</evidence>
<dbReference type="PANTHER" id="PTHR24567">
    <property type="entry name" value="CRP FAMILY TRANSCRIPTIONAL REGULATORY PROTEIN"/>
    <property type="match status" value="1"/>
</dbReference>
<feature type="domain" description="Cyclic nucleotide-binding" evidence="5">
    <location>
        <begin position="10"/>
        <end position="130"/>
    </location>
</feature>
<dbReference type="SUPFAM" id="SSF51206">
    <property type="entry name" value="cAMP-binding domain-like"/>
    <property type="match status" value="1"/>
</dbReference>
<keyword evidence="3" id="KW-0010">Activator</keyword>
<dbReference type="Gene3D" id="1.10.10.10">
    <property type="entry name" value="Winged helix-like DNA-binding domain superfamily/Winged helix DNA-binding domain"/>
    <property type="match status" value="1"/>
</dbReference>
<feature type="domain" description="HTH crp-type" evidence="6">
    <location>
        <begin position="144"/>
        <end position="218"/>
    </location>
</feature>
<dbReference type="InterPro" id="IPR018335">
    <property type="entry name" value="Tscrpt_reg_HTH_Crp-type_CS"/>
</dbReference>
<name>A0ABX8F6P9_9BACI</name>
<dbReference type="CDD" id="cd00092">
    <property type="entry name" value="HTH_CRP"/>
    <property type="match status" value="1"/>
</dbReference>
<dbReference type="InterPro" id="IPR036390">
    <property type="entry name" value="WH_DNA-bd_sf"/>
</dbReference>
<dbReference type="InterPro" id="IPR036388">
    <property type="entry name" value="WH-like_DNA-bd_sf"/>
</dbReference>
<dbReference type="PROSITE" id="PS50042">
    <property type="entry name" value="CNMP_BINDING_3"/>
    <property type="match status" value="1"/>
</dbReference>
<accession>A0ABX8F6P9</accession>
<dbReference type="InterPro" id="IPR018490">
    <property type="entry name" value="cNMP-bd_dom_sf"/>
</dbReference>
<dbReference type="InterPro" id="IPR000595">
    <property type="entry name" value="cNMP-bd_dom"/>
</dbReference>
<keyword evidence="8" id="KW-1185">Reference proteome</keyword>
<dbReference type="Gene3D" id="2.60.120.10">
    <property type="entry name" value="Jelly Rolls"/>
    <property type="match status" value="1"/>
</dbReference>
<dbReference type="RefSeq" id="WP_214474616.1">
    <property type="nucleotide sequence ID" value="NZ_CP071709.1"/>
</dbReference>
<dbReference type="PRINTS" id="PR00034">
    <property type="entry name" value="HTHCRP"/>
</dbReference>
<evidence type="ECO:0000313" key="7">
    <source>
        <dbReference type="EMBL" id="QVY60125.1"/>
    </source>
</evidence>
<dbReference type="InterPro" id="IPR014710">
    <property type="entry name" value="RmlC-like_jellyroll"/>
</dbReference>
<keyword evidence="1" id="KW-0805">Transcription regulation</keyword>
<evidence type="ECO:0000256" key="3">
    <source>
        <dbReference type="ARBA" id="ARBA00023159"/>
    </source>
</evidence>
<sequence>MGEFLTQFSVFKQLNATELKKIKEISIIREMNKGSHVFMQGEQLENVYFIKRGRIKIYKCDSSGKEQIVNMLKAGDMFPHVGFFRGGQYPAFAEVIEQAQLVVVPNTKFEKILMTNPELAVKMLKVLGEKIVDLQERLEAQVLDNSNMQLVKLLIMLAKKEGKLIDKETYLLKLKMTNKEIAQMIGTSRETISRTLTKMKKEKIILEHSTGGIIIEPDRLLAAMDKF</sequence>
<reference evidence="7 8" key="1">
    <citation type="submission" date="2021-03" db="EMBL/GenBank/DDBJ databases">
        <title>The first data on the complete genome of the tetrodotoxin-producing bacterium.</title>
        <authorList>
            <person name="Melnikova D.I."/>
            <person name="Nijland R."/>
            <person name="Magarlamov T.Y."/>
        </authorList>
    </citation>
    <scope>NUCLEOTIDE SEQUENCE [LARGE SCALE GENOMIC DNA]</scope>
    <source>
        <strain evidence="7 8">1839</strain>
    </source>
</reference>
<gene>
    <name evidence="7" type="ORF">J1899_13920</name>
</gene>
<dbReference type="Proteomes" id="UP000679247">
    <property type="component" value="Chromosome"/>
</dbReference>
<dbReference type="SMART" id="SM00419">
    <property type="entry name" value="HTH_CRP"/>
    <property type="match status" value="1"/>
</dbReference>
<dbReference type="Pfam" id="PF13545">
    <property type="entry name" value="HTH_Crp_2"/>
    <property type="match status" value="1"/>
</dbReference>
<dbReference type="PROSITE" id="PS51063">
    <property type="entry name" value="HTH_CRP_2"/>
    <property type="match status" value="1"/>
</dbReference>
<evidence type="ECO:0000256" key="1">
    <source>
        <dbReference type="ARBA" id="ARBA00023015"/>
    </source>
</evidence>
<dbReference type="SUPFAM" id="SSF46785">
    <property type="entry name" value="Winged helix' DNA-binding domain"/>
    <property type="match status" value="1"/>
</dbReference>
<evidence type="ECO:0000259" key="5">
    <source>
        <dbReference type="PROSITE" id="PS50042"/>
    </source>
</evidence>
<keyword evidence="4" id="KW-0804">Transcription</keyword>
<keyword evidence="2" id="KW-0238">DNA-binding</keyword>
<dbReference type="InterPro" id="IPR012318">
    <property type="entry name" value="HTH_CRP"/>
</dbReference>
<protein>
    <submittedName>
        <fullName evidence="7">Crp/Fnr family transcriptional regulator</fullName>
    </submittedName>
</protein>
<evidence type="ECO:0000256" key="2">
    <source>
        <dbReference type="ARBA" id="ARBA00023125"/>
    </source>
</evidence>
<dbReference type="CDD" id="cd00038">
    <property type="entry name" value="CAP_ED"/>
    <property type="match status" value="1"/>
</dbReference>
<dbReference type="InterPro" id="IPR050397">
    <property type="entry name" value="Env_Response_Regulators"/>
</dbReference>
<dbReference type="PROSITE" id="PS00042">
    <property type="entry name" value="HTH_CRP_1"/>
    <property type="match status" value="1"/>
</dbReference>
<evidence type="ECO:0000259" key="6">
    <source>
        <dbReference type="PROSITE" id="PS51063"/>
    </source>
</evidence>
<dbReference type="EMBL" id="CP071709">
    <property type="protein sequence ID" value="QVY60125.1"/>
    <property type="molecule type" value="Genomic_DNA"/>
</dbReference>
<dbReference type="Pfam" id="PF00027">
    <property type="entry name" value="cNMP_binding"/>
    <property type="match status" value="1"/>
</dbReference>
<dbReference type="PANTHER" id="PTHR24567:SF74">
    <property type="entry name" value="HTH-TYPE TRANSCRIPTIONAL REGULATOR ARCR"/>
    <property type="match status" value="1"/>
</dbReference>